<proteinExistence type="predicted"/>
<evidence type="ECO:0000313" key="2">
    <source>
        <dbReference type="Proteomes" id="UP000252519"/>
    </source>
</evidence>
<evidence type="ECO:0000313" key="1">
    <source>
        <dbReference type="EMBL" id="RCN27897.1"/>
    </source>
</evidence>
<dbReference type="AlphaFoldDB" id="A0A368FCJ7"/>
<gene>
    <name evidence="1" type="ORF">ANCCAN_26366</name>
</gene>
<reference evidence="1 2" key="1">
    <citation type="submission" date="2014-10" db="EMBL/GenBank/DDBJ databases">
        <title>Draft genome of the hookworm Ancylostoma caninum.</title>
        <authorList>
            <person name="Mitreva M."/>
        </authorList>
    </citation>
    <scope>NUCLEOTIDE SEQUENCE [LARGE SCALE GENOMIC DNA]</scope>
    <source>
        <strain evidence="1 2">Baltimore</strain>
    </source>
</reference>
<protein>
    <submittedName>
        <fullName evidence="1">Uncharacterized protein</fullName>
    </submittedName>
</protein>
<keyword evidence="2" id="KW-1185">Reference proteome</keyword>
<dbReference type="Proteomes" id="UP000252519">
    <property type="component" value="Unassembled WGS sequence"/>
</dbReference>
<name>A0A368FCJ7_ANCCA</name>
<accession>A0A368FCJ7</accession>
<sequence length="42" mass="5155">MKEIVMKAIWTNWHHSSSHARDLKKARLKAQRQRLVARLFRR</sequence>
<comment type="caution">
    <text evidence="1">The sequence shown here is derived from an EMBL/GenBank/DDBJ whole genome shotgun (WGS) entry which is preliminary data.</text>
</comment>
<dbReference type="EMBL" id="JOJR01003320">
    <property type="protein sequence ID" value="RCN27897.1"/>
    <property type="molecule type" value="Genomic_DNA"/>
</dbReference>
<organism evidence="1 2">
    <name type="scientific">Ancylostoma caninum</name>
    <name type="common">Dog hookworm</name>
    <dbReference type="NCBI Taxonomy" id="29170"/>
    <lineage>
        <taxon>Eukaryota</taxon>
        <taxon>Metazoa</taxon>
        <taxon>Ecdysozoa</taxon>
        <taxon>Nematoda</taxon>
        <taxon>Chromadorea</taxon>
        <taxon>Rhabditida</taxon>
        <taxon>Rhabditina</taxon>
        <taxon>Rhabditomorpha</taxon>
        <taxon>Strongyloidea</taxon>
        <taxon>Ancylostomatidae</taxon>
        <taxon>Ancylostomatinae</taxon>
        <taxon>Ancylostoma</taxon>
    </lineage>
</organism>